<evidence type="ECO:0000313" key="3">
    <source>
        <dbReference type="Proteomes" id="UP000774570"/>
    </source>
</evidence>
<protein>
    <submittedName>
        <fullName evidence="2">Helix-turn-helix domain-containing protein</fullName>
    </submittedName>
</protein>
<comment type="caution">
    <text evidence="2">The sequence shown here is derived from an EMBL/GenBank/DDBJ whole genome shotgun (WGS) entry which is preliminary data.</text>
</comment>
<dbReference type="PRINTS" id="PR00778">
    <property type="entry name" value="HTHARSR"/>
</dbReference>
<dbReference type="PROSITE" id="PS50987">
    <property type="entry name" value="HTH_ARSR_2"/>
    <property type="match status" value="1"/>
</dbReference>
<dbReference type="InterPro" id="IPR011991">
    <property type="entry name" value="ArsR-like_HTH"/>
</dbReference>
<dbReference type="CDD" id="cd00090">
    <property type="entry name" value="HTH_ARSR"/>
    <property type="match status" value="1"/>
</dbReference>
<dbReference type="Pfam" id="PF12840">
    <property type="entry name" value="HTH_20"/>
    <property type="match status" value="1"/>
</dbReference>
<dbReference type="InterPro" id="IPR036388">
    <property type="entry name" value="WH-like_DNA-bd_sf"/>
</dbReference>
<organism evidence="2 3">
    <name type="scientific">Actinomadura parmotrematis</name>
    <dbReference type="NCBI Taxonomy" id="2864039"/>
    <lineage>
        <taxon>Bacteria</taxon>
        <taxon>Bacillati</taxon>
        <taxon>Actinomycetota</taxon>
        <taxon>Actinomycetes</taxon>
        <taxon>Streptosporangiales</taxon>
        <taxon>Thermomonosporaceae</taxon>
        <taxon>Actinomadura</taxon>
    </lineage>
</organism>
<dbReference type="InterPro" id="IPR036390">
    <property type="entry name" value="WH_DNA-bd_sf"/>
</dbReference>
<dbReference type="InterPro" id="IPR052543">
    <property type="entry name" value="HTH_Metal-responsive_Reg"/>
</dbReference>
<dbReference type="EMBL" id="JAIBOA010000031">
    <property type="protein sequence ID" value="MBW8487192.1"/>
    <property type="molecule type" value="Genomic_DNA"/>
</dbReference>
<dbReference type="PANTHER" id="PTHR39168">
    <property type="entry name" value="TRANSCRIPTIONAL REGULATOR-RELATED"/>
    <property type="match status" value="1"/>
</dbReference>
<gene>
    <name evidence="2" type="ORF">K1Y72_32860</name>
</gene>
<accession>A0ABS7G3A0</accession>
<dbReference type="PANTHER" id="PTHR39168:SF1">
    <property type="entry name" value="TRANSCRIPTIONAL REGULATORY PROTEIN"/>
    <property type="match status" value="1"/>
</dbReference>
<dbReference type="Proteomes" id="UP000774570">
    <property type="component" value="Unassembled WGS sequence"/>
</dbReference>
<sequence length="239" mass="25379">MPETYGSSYGSDFAPVAALLADRARAAMLTVLLDGRPLAAGELARAAGVTAQTASSHLSRLLDAGMVTVVAQGRHRYYRLAGPEVAQAVEALSRISGPVPVKGLRQSREARRLHSARTCYDHLAGVAGVTLFASLLDGGLIEPDGEDSYAVTAKGEERFAGFGLDLPALRAAKRRFAWHCLDWTQRRPHLNGALGAAVTDRLIELGWFERTGTRRALAVTATGRDGLAAAFGCLLPEEG</sequence>
<reference evidence="2 3" key="1">
    <citation type="submission" date="2021-07" db="EMBL/GenBank/DDBJ databases">
        <title>Actinomadura sp. PM05-2 isolated from lichen.</title>
        <authorList>
            <person name="Somphong A."/>
            <person name="Phongsopitanun W."/>
            <person name="Tanasupawat S."/>
            <person name="Peongsungnone V."/>
        </authorList>
    </citation>
    <scope>NUCLEOTIDE SEQUENCE [LARGE SCALE GENOMIC DNA]</scope>
    <source>
        <strain evidence="2 3">PM05-2</strain>
    </source>
</reference>
<keyword evidence="3" id="KW-1185">Reference proteome</keyword>
<dbReference type="Gene3D" id="1.10.10.10">
    <property type="entry name" value="Winged helix-like DNA-binding domain superfamily/Winged helix DNA-binding domain"/>
    <property type="match status" value="1"/>
</dbReference>
<evidence type="ECO:0000313" key="2">
    <source>
        <dbReference type="EMBL" id="MBW8487192.1"/>
    </source>
</evidence>
<dbReference type="SUPFAM" id="SSF46785">
    <property type="entry name" value="Winged helix' DNA-binding domain"/>
    <property type="match status" value="1"/>
</dbReference>
<proteinExistence type="predicted"/>
<dbReference type="NCBIfam" id="NF033788">
    <property type="entry name" value="HTH_metalloreg"/>
    <property type="match status" value="1"/>
</dbReference>
<dbReference type="InterPro" id="IPR001845">
    <property type="entry name" value="HTH_ArsR_DNA-bd_dom"/>
</dbReference>
<name>A0ABS7G3A0_9ACTN</name>
<feature type="domain" description="HTH arsR-type" evidence="1">
    <location>
        <begin position="5"/>
        <end position="100"/>
    </location>
</feature>
<dbReference type="RefSeq" id="WP_220170431.1">
    <property type="nucleotide sequence ID" value="NZ_JAIBOA010000031.1"/>
</dbReference>
<dbReference type="SMART" id="SM00418">
    <property type="entry name" value="HTH_ARSR"/>
    <property type="match status" value="1"/>
</dbReference>
<evidence type="ECO:0000259" key="1">
    <source>
        <dbReference type="PROSITE" id="PS50987"/>
    </source>
</evidence>